<gene>
    <name evidence="2" type="ORF">TSPGSL018_26499</name>
</gene>
<dbReference type="AlphaFoldDB" id="A0A061RUK3"/>
<feature type="region of interest" description="Disordered" evidence="1">
    <location>
        <begin position="1"/>
        <end position="59"/>
    </location>
</feature>
<protein>
    <submittedName>
        <fullName evidence="2">Uncharacterized protein</fullName>
    </submittedName>
</protein>
<proteinExistence type="predicted"/>
<dbReference type="EMBL" id="GBEZ01011559">
    <property type="protein sequence ID" value="JAC74241.1"/>
    <property type="molecule type" value="Transcribed_RNA"/>
</dbReference>
<reference evidence="2" key="1">
    <citation type="submission" date="2014-05" db="EMBL/GenBank/DDBJ databases">
        <title>The transcriptome of the halophilic microalga Tetraselmis sp. GSL018 isolated from the Great Salt Lake, Utah.</title>
        <authorList>
            <person name="Jinkerson R.E."/>
            <person name="D'Adamo S."/>
            <person name="Posewitz M.C."/>
        </authorList>
    </citation>
    <scope>NUCLEOTIDE SEQUENCE</scope>
    <source>
        <strain evidence="2">GSL018</strain>
    </source>
</reference>
<name>A0A061RUK3_9CHLO</name>
<feature type="non-terminal residue" evidence="2">
    <location>
        <position position="91"/>
    </location>
</feature>
<evidence type="ECO:0000256" key="1">
    <source>
        <dbReference type="SAM" id="MobiDB-lite"/>
    </source>
</evidence>
<sequence length="91" mass="9265">GCCGTEACWAQDGTDPVPPERQQRAQRAPSSPSRQLLTGGEAAAEGPQPDHSAGVGGLADASGAVAVPRAGELDEAQLHVRALEPLQRVEG</sequence>
<accession>A0A061RUK3</accession>
<feature type="non-terminal residue" evidence="2">
    <location>
        <position position="1"/>
    </location>
</feature>
<evidence type="ECO:0000313" key="2">
    <source>
        <dbReference type="EMBL" id="JAC74241.1"/>
    </source>
</evidence>
<organism evidence="2">
    <name type="scientific">Tetraselmis sp. GSL018</name>
    <dbReference type="NCBI Taxonomy" id="582737"/>
    <lineage>
        <taxon>Eukaryota</taxon>
        <taxon>Viridiplantae</taxon>
        <taxon>Chlorophyta</taxon>
        <taxon>core chlorophytes</taxon>
        <taxon>Chlorodendrophyceae</taxon>
        <taxon>Chlorodendrales</taxon>
        <taxon>Chlorodendraceae</taxon>
        <taxon>Tetraselmis</taxon>
    </lineage>
</organism>